<dbReference type="InterPro" id="IPR013096">
    <property type="entry name" value="Cupin_2"/>
</dbReference>
<evidence type="ECO:0000313" key="4">
    <source>
        <dbReference type="Proteomes" id="UP000675163"/>
    </source>
</evidence>
<accession>A0A940T600</accession>
<evidence type="ECO:0000259" key="2">
    <source>
        <dbReference type="PROSITE" id="PS50943"/>
    </source>
</evidence>
<name>A0A940T600_9MICO</name>
<dbReference type="AlphaFoldDB" id="A0A940T600"/>
<keyword evidence="1" id="KW-0238">DNA-binding</keyword>
<evidence type="ECO:0000256" key="1">
    <source>
        <dbReference type="ARBA" id="ARBA00023125"/>
    </source>
</evidence>
<keyword evidence="4" id="KW-1185">Reference proteome</keyword>
<dbReference type="InterPro" id="IPR010982">
    <property type="entry name" value="Lambda_DNA-bd_dom_sf"/>
</dbReference>
<dbReference type="SUPFAM" id="SSF47413">
    <property type="entry name" value="lambda repressor-like DNA-binding domains"/>
    <property type="match status" value="1"/>
</dbReference>
<reference evidence="3" key="1">
    <citation type="submission" date="2021-02" db="EMBL/GenBank/DDBJ databases">
        <title>Sequencing the genomes of 1000 actinobacteria strains.</title>
        <authorList>
            <person name="Klenk H.-P."/>
        </authorList>
    </citation>
    <scope>NUCLEOTIDE SEQUENCE</scope>
    <source>
        <strain evidence="3">DSM 22850</strain>
    </source>
</reference>
<dbReference type="Pfam" id="PF13560">
    <property type="entry name" value="HTH_31"/>
    <property type="match status" value="1"/>
</dbReference>
<dbReference type="InterPro" id="IPR011051">
    <property type="entry name" value="RmlC_Cupin_sf"/>
</dbReference>
<dbReference type="InterPro" id="IPR001387">
    <property type="entry name" value="Cro/C1-type_HTH"/>
</dbReference>
<dbReference type="CDD" id="cd00093">
    <property type="entry name" value="HTH_XRE"/>
    <property type="match status" value="1"/>
</dbReference>
<dbReference type="CDD" id="cd02209">
    <property type="entry name" value="cupin_XRE_C"/>
    <property type="match status" value="1"/>
</dbReference>
<feature type="domain" description="HTH cro/C1-type" evidence="2">
    <location>
        <begin position="25"/>
        <end position="79"/>
    </location>
</feature>
<dbReference type="PANTHER" id="PTHR46797">
    <property type="entry name" value="HTH-TYPE TRANSCRIPTIONAL REGULATOR"/>
    <property type="match status" value="1"/>
</dbReference>
<dbReference type="GO" id="GO:0003700">
    <property type="term" value="F:DNA-binding transcription factor activity"/>
    <property type="evidence" value="ECO:0007669"/>
    <property type="project" value="TreeGrafter"/>
</dbReference>
<gene>
    <name evidence="3" type="ORF">JOF28_001723</name>
</gene>
<dbReference type="Gene3D" id="1.10.260.40">
    <property type="entry name" value="lambda repressor-like DNA-binding domains"/>
    <property type="match status" value="1"/>
</dbReference>
<dbReference type="RefSeq" id="WP_209705381.1">
    <property type="nucleotide sequence ID" value="NZ_JAFIDA010000001.1"/>
</dbReference>
<dbReference type="EMBL" id="JAFIDA010000001">
    <property type="protein sequence ID" value="MBP1326491.1"/>
    <property type="molecule type" value="Genomic_DNA"/>
</dbReference>
<dbReference type="GO" id="GO:0005829">
    <property type="term" value="C:cytosol"/>
    <property type="evidence" value="ECO:0007669"/>
    <property type="project" value="TreeGrafter"/>
</dbReference>
<dbReference type="Pfam" id="PF07883">
    <property type="entry name" value="Cupin_2"/>
    <property type="match status" value="1"/>
</dbReference>
<protein>
    <submittedName>
        <fullName evidence="3">Transcriptional regulator with XRE-family HTH domain</fullName>
    </submittedName>
</protein>
<sequence length="197" mass="21340">MGTIDSRPTSNATPSEQVKLIGGRLRRAREDRGLTIPETAAYTGLTKGFISQVELGRTSASIASLASICDALNLPMASLFEPPAVYKVASDARESTKFPGRDVSDTVLTPPGLGGMQIIETIIQPGGGSDPKPYRLPFDQEFVTVLEGVLHMTIEGSQIELLTGDSLTFRASLPHTWWNPSEEQETRVMWVLTQLAP</sequence>
<proteinExistence type="predicted"/>
<dbReference type="InterPro" id="IPR014710">
    <property type="entry name" value="RmlC-like_jellyroll"/>
</dbReference>
<dbReference type="SUPFAM" id="SSF51182">
    <property type="entry name" value="RmlC-like cupins"/>
    <property type="match status" value="1"/>
</dbReference>
<dbReference type="SMART" id="SM00530">
    <property type="entry name" value="HTH_XRE"/>
    <property type="match status" value="1"/>
</dbReference>
<comment type="caution">
    <text evidence="3">The sequence shown here is derived from an EMBL/GenBank/DDBJ whole genome shotgun (WGS) entry which is preliminary data.</text>
</comment>
<organism evidence="3 4">
    <name type="scientific">Leucobacter exalbidus</name>
    <dbReference type="NCBI Taxonomy" id="662960"/>
    <lineage>
        <taxon>Bacteria</taxon>
        <taxon>Bacillati</taxon>
        <taxon>Actinomycetota</taxon>
        <taxon>Actinomycetes</taxon>
        <taxon>Micrococcales</taxon>
        <taxon>Microbacteriaceae</taxon>
        <taxon>Leucobacter</taxon>
    </lineage>
</organism>
<evidence type="ECO:0000313" key="3">
    <source>
        <dbReference type="EMBL" id="MBP1326491.1"/>
    </source>
</evidence>
<dbReference type="Proteomes" id="UP000675163">
    <property type="component" value="Unassembled WGS sequence"/>
</dbReference>
<dbReference type="GO" id="GO:0003677">
    <property type="term" value="F:DNA binding"/>
    <property type="evidence" value="ECO:0007669"/>
    <property type="project" value="UniProtKB-KW"/>
</dbReference>
<dbReference type="InterPro" id="IPR050807">
    <property type="entry name" value="TransReg_Diox_bact_type"/>
</dbReference>
<dbReference type="PANTHER" id="PTHR46797:SF1">
    <property type="entry name" value="METHYLPHOSPHONATE SYNTHASE"/>
    <property type="match status" value="1"/>
</dbReference>
<dbReference type="Gene3D" id="2.60.120.10">
    <property type="entry name" value="Jelly Rolls"/>
    <property type="match status" value="1"/>
</dbReference>
<dbReference type="PROSITE" id="PS50943">
    <property type="entry name" value="HTH_CROC1"/>
    <property type="match status" value="1"/>
</dbReference>